<reference evidence="2 3" key="1">
    <citation type="submission" date="2024-06" db="EMBL/GenBank/DDBJ databases">
        <title>Halorubrum miltondacostae sp. nov., a potential PHA producer isolated from an inland solar saltern in Rio Maior, Portugal.</title>
        <authorList>
            <person name="Albuquerque L."/>
            <person name="Viver T."/>
            <person name="Barroso C."/>
            <person name="Claudino R."/>
            <person name="Galvan M."/>
            <person name="Simoes G."/>
            <person name="Lobo Da Cunha A."/>
            <person name="Egas C."/>
        </authorList>
    </citation>
    <scope>NUCLEOTIDE SEQUENCE [LARGE SCALE GENOMIC DNA]</scope>
    <source>
        <strain evidence="2 3">RMP-11</strain>
    </source>
</reference>
<evidence type="ECO:0000313" key="3">
    <source>
        <dbReference type="Proteomes" id="UP001567572"/>
    </source>
</evidence>
<sequence length="143" mass="15735">MTLNKPNAVDEPQEPDTVESDTTPSEATQEQENSSTEDSTVSLYGAEMDLESAVRLISDVIDTPDEYGLVSSERVEPLETNTEDHRERINQLEGSIAELYAAITAMADTDTDWRHADVTVYDDGEYEVSLDPTGNGEETLSSE</sequence>
<feature type="compositionally biased region" description="Polar residues" evidence="1">
    <location>
        <begin position="20"/>
        <end position="40"/>
    </location>
</feature>
<dbReference type="EMBL" id="JBEDNY010000003">
    <property type="protein sequence ID" value="MEZ3164059.1"/>
    <property type="molecule type" value="Genomic_DNA"/>
</dbReference>
<evidence type="ECO:0008006" key="4">
    <source>
        <dbReference type="Google" id="ProtNLM"/>
    </source>
</evidence>
<evidence type="ECO:0000256" key="1">
    <source>
        <dbReference type="SAM" id="MobiDB-lite"/>
    </source>
</evidence>
<accession>A0ABD5M1B5</accession>
<proteinExistence type="predicted"/>
<name>A0ABD5M1B5_9EURY</name>
<comment type="caution">
    <text evidence="2">The sequence shown here is derived from an EMBL/GenBank/DDBJ whole genome shotgun (WGS) entry which is preliminary data.</text>
</comment>
<protein>
    <recommendedName>
        <fullName evidence="4">Halobacterial output domain-containing protein</fullName>
    </recommendedName>
</protein>
<organism evidence="2 3">
    <name type="scientific">Halorubrum miltondacostae</name>
    <dbReference type="NCBI Taxonomy" id="3076378"/>
    <lineage>
        <taxon>Archaea</taxon>
        <taxon>Methanobacteriati</taxon>
        <taxon>Methanobacteriota</taxon>
        <taxon>Stenosarchaea group</taxon>
        <taxon>Halobacteria</taxon>
        <taxon>Halobacteriales</taxon>
        <taxon>Haloferacaceae</taxon>
        <taxon>Halorubrum</taxon>
    </lineage>
</organism>
<keyword evidence="3" id="KW-1185">Reference proteome</keyword>
<dbReference type="AlphaFoldDB" id="A0ABD5M1B5"/>
<dbReference type="Proteomes" id="UP001567572">
    <property type="component" value="Unassembled WGS sequence"/>
</dbReference>
<dbReference type="RefSeq" id="WP_371162060.1">
    <property type="nucleotide sequence ID" value="NZ_JBEDNX010000005.1"/>
</dbReference>
<evidence type="ECO:0000313" key="2">
    <source>
        <dbReference type="EMBL" id="MEZ3164059.1"/>
    </source>
</evidence>
<feature type="region of interest" description="Disordered" evidence="1">
    <location>
        <begin position="1"/>
        <end position="40"/>
    </location>
</feature>
<gene>
    <name evidence="2" type="ORF">ABNG04_09295</name>
</gene>